<dbReference type="KEGG" id="bmj:BMULJ_03727"/>
<accession>A0A0H3KPT0</accession>
<dbReference type="PANTHER" id="PTHR35004">
    <property type="entry name" value="TRANSPOSASE RV3428C-RELATED"/>
    <property type="match status" value="1"/>
</dbReference>
<protein>
    <submittedName>
        <fullName evidence="6">ISBmu24 transposase</fullName>
    </submittedName>
</protein>
<keyword evidence="7" id="KW-1185">Reference proteome</keyword>
<dbReference type="Proteomes" id="UP000008815">
    <property type="component" value="Chromosome 2"/>
</dbReference>
<dbReference type="PROSITE" id="PS50531">
    <property type="entry name" value="HTH_IS21"/>
    <property type="match status" value="1"/>
</dbReference>
<sequence length="284" mass="32201">MEIRVLARQGLGIREISRELGLSRNTVRKYLRSCAEQDRAPRSGRTQKLDPFKVYLHDRVRAAHPAWLPATALLIEIRAMGYDGGLTRLRVYLRSLKSIKAPEPLVRFETDPGQQMQVDWIVFRRGKLPLSAFVATLGYIATQMGIRTRFISAADLVIALAAASRQDRLAEFLKRNISQPRLLIIDEVGYLPLARDDANLFFQVIAKRYEKGSVIMTSNLPFGQWDQTFAGDQTLTAALLDRLLHHSHVLQIKGESYRLKDKRKAGVIRSRASESADQQLEIHA</sequence>
<proteinExistence type="inferred from homology"/>
<dbReference type="InterPro" id="IPR027417">
    <property type="entry name" value="P-loop_NTPase"/>
</dbReference>
<evidence type="ECO:0000256" key="2">
    <source>
        <dbReference type="ARBA" id="ARBA00022578"/>
    </source>
</evidence>
<keyword evidence="3" id="KW-0238">DNA-binding</keyword>
<dbReference type="KEGG" id="bmu:Bmul_4791"/>
<feature type="domain" description="HTH IS21-type" evidence="5">
    <location>
        <begin position="1"/>
        <end position="60"/>
    </location>
</feature>
<name>A0A0H3KPT0_BURM1</name>
<evidence type="ECO:0000256" key="3">
    <source>
        <dbReference type="ARBA" id="ARBA00023125"/>
    </source>
</evidence>
<dbReference type="HOGENOM" id="CLU_978870_0_0_4"/>
<dbReference type="GO" id="GO:0006310">
    <property type="term" value="P:DNA recombination"/>
    <property type="evidence" value="ECO:0007669"/>
    <property type="project" value="UniProtKB-KW"/>
</dbReference>
<keyword evidence="2" id="KW-0815">Transposition</keyword>
<reference evidence="6 7" key="1">
    <citation type="submission" date="2007-04" db="EMBL/GenBank/DDBJ databases">
        <title>Complete genome sequence of Burkholderia multivorans ATCC 17616.</title>
        <authorList>
            <person name="Ohtsubo Y."/>
            <person name="Yamashita A."/>
            <person name="Kurokawa K."/>
            <person name="Takami H."/>
            <person name="Yuhara S."/>
            <person name="Nishiyama E."/>
            <person name="Endo R."/>
            <person name="Miyazaki R."/>
            <person name="Ono A."/>
            <person name="Yano K."/>
            <person name="Ito M."/>
            <person name="Sota M."/>
            <person name="Yuji N."/>
            <person name="Hattori M."/>
            <person name="Tsuda M."/>
        </authorList>
    </citation>
    <scope>NUCLEOTIDE SEQUENCE [LARGE SCALE GENOMIC DNA]</scope>
    <source>
        <strain evidence="7">ATCC 17616 / 249</strain>
    </source>
</reference>
<evidence type="ECO:0000256" key="4">
    <source>
        <dbReference type="ARBA" id="ARBA00023172"/>
    </source>
</evidence>
<dbReference type="GO" id="GO:0005524">
    <property type="term" value="F:ATP binding"/>
    <property type="evidence" value="ECO:0007669"/>
    <property type="project" value="InterPro"/>
</dbReference>
<dbReference type="eggNOG" id="COG4584">
    <property type="taxonomic scope" value="Bacteria"/>
</dbReference>
<evidence type="ECO:0000313" key="6">
    <source>
        <dbReference type="EMBL" id="BAG45596.1"/>
    </source>
</evidence>
<dbReference type="RefSeq" id="WP_012217391.1">
    <property type="nucleotide sequence ID" value="NC_010086.1"/>
</dbReference>
<keyword evidence="4" id="KW-0233">DNA recombination</keyword>
<dbReference type="AlphaFoldDB" id="A0A0H3KPT0"/>
<dbReference type="InterPro" id="IPR002611">
    <property type="entry name" value="IstB_ATP-bd"/>
</dbReference>
<evidence type="ECO:0000259" key="5">
    <source>
        <dbReference type="PROSITE" id="PS50531"/>
    </source>
</evidence>
<evidence type="ECO:0000256" key="1">
    <source>
        <dbReference type="ARBA" id="ARBA00009277"/>
    </source>
</evidence>
<dbReference type="EMBL" id="AP009386">
    <property type="protein sequence ID" value="BAG45596.1"/>
    <property type="molecule type" value="Genomic_DNA"/>
</dbReference>
<dbReference type="Gene3D" id="3.40.50.300">
    <property type="entry name" value="P-loop containing nucleotide triphosphate hydrolases"/>
    <property type="match status" value="1"/>
</dbReference>
<dbReference type="InterPro" id="IPR017894">
    <property type="entry name" value="HTH_IS21_transposase_type"/>
</dbReference>
<dbReference type="PANTHER" id="PTHR35004:SF6">
    <property type="entry name" value="TRANSPOSASE"/>
    <property type="match status" value="1"/>
</dbReference>
<evidence type="ECO:0000313" key="7">
    <source>
        <dbReference type="Proteomes" id="UP000008815"/>
    </source>
</evidence>
<dbReference type="Gene3D" id="1.10.10.60">
    <property type="entry name" value="Homeodomain-like"/>
    <property type="match status" value="1"/>
</dbReference>
<dbReference type="eggNOG" id="COG1484">
    <property type="taxonomic scope" value="Bacteria"/>
</dbReference>
<dbReference type="GO" id="GO:0003677">
    <property type="term" value="F:DNA binding"/>
    <property type="evidence" value="ECO:0007669"/>
    <property type="project" value="UniProtKB-KW"/>
</dbReference>
<organism evidence="6 7">
    <name type="scientific">Burkholderia multivorans (strain ATCC 17616 / 249)</name>
    <dbReference type="NCBI Taxonomy" id="395019"/>
    <lineage>
        <taxon>Bacteria</taxon>
        <taxon>Pseudomonadati</taxon>
        <taxon>Pseudomonadota</taxon>
        <taxon>Betaproteobacteria</taxon>
        <taxon>Burkholderiales</taxon>
        <taxon>Burkholderiaceae</taxon>
        <taxon>Burkholderia</taxon>
        <taxon>Burkholderia cepacia complex</taxon>
    </lineage>
</organism>
<dbReference type="GO" id="GO:0032196">
    <property type="term" value="P:transposition"/>
    <property type="evidence" value="ECO:0007669"/>
    <property type="project" value="UniProtKB-KW"/>
</dbReference>
<gene>
    <name evidence="6" type="ordered locus">BMULJ_03727</name>
</gene>
<dbReference type="Pfam" id="PF01695">
    <property type="entry name" value="IstB_IS21"/>
    <property type="match status" value="1"/>
</dbReference>
<dbReference type="SUPFAM" id="SSF52540">
    <property type="entry name" value="P-loop containing nucleoside triphosphate hydrolases"/>
    <property type="match status" value="1"/>
</dbReference>
<comment type="similarity">
    <text evidence="1">Belongs to the transposase IS21/IS408/IS1162 family.</text>
</comment>
<dbReference type="STRING" id="395019.BMULJ_03727"/>